<keyword evidence="3" id="KW-1185">Reference proteome</keyword>
<comment type="caution">
    <text evidence="2">The sequence shown here is derived from an EMBL/GenBank/DDBJ whole genome shotgun (WGS) entry which is preliminary data.</text>
</comment>
<accession>A0A9P9G9G1</accession>
<dbReference type="Proteomes" id="UP000720189">
    <property type="component" value="Unassembled WGS sequence"/>
</dbReference>
<sequence>MGKSKYRQLTAQFKPKAGVTPAREPRDDPLIHEYGSGGRQDVDIQKGLLTYTLKIDFSDADKAIGKLWKVLDKMHVLDEWEGLNVFGIRTKDKGQCDYFTVPTPENTRAS</sequence>
<name>A0A9P9G9G1_FUSRE</name>
<reference evidence="2" key="1">
    <citation type="journal article" date="2021" name="Nat. Commun.">
        <title>Genetic determinants of endophytism in the Arabidopsis root mycobiome.</title>
        <authorList>
            <person name="Mesny F."/>
            <person name="Miyauchi S."/>
            <person name="Thiergart T."/>
            <person name="Pickel B."/>
            <person name="Atanasova L."/>
            <person name="Karlsson M."/>
            <person name="Huettel B."/>
            <person name="Barry K.W."/>
            <person name="Haridas S."/>
            <person name="Chen C."/>
            <person name="Bauer D."/>
            <person name="Andreopoulos W."/>
            <person name="Pangilinan J."/>
            <person name="LaButti K."/>
            <person name="Riley R."/>
            <person name="Lipzen A."/>
            <person name="Clum A."/>
            <person name="Drula E."/>
            <person name="Henrissat B."/>
            <person name="Kohler A."/>
            <person name="Grigoriev I.V."/>
            <person name="Martin F.M."/>
            <person name="Hacquard S."/>
        </authorList>
    </citation>
    <scope>NUCLEOTIDE SEQUENCE</scope>
    <source>
        <strain evidence="2">MPI-CAGE-AT-0023</strain>
    </source>
</reference>
<protein>
    <submittedName>
        <fullName evidence="2">Uncharacterized protein</fullName>
    </submittedName>
</protein>
<gene>
    <name evidence="2" type="ORF">BKA55DRAFT_694824</name>
</gene>
<proteinExistence type="predicted"/>
<evidence type="ECO:0000313" key="3">
    <source>
        <dbReference type="Proteomes" id="UP000720189"/>
    </source>
</evidence>
<feature type="region of interest" description="Disordered" evidence="1">
    <location>
        <begin position="1"/>
        <end position="39"/>
    </location>
</feature>
<dbReference type="AlphaFoldDB" id="A0A9P9G9G1"/>
<dbReference type="RefSeq" id="XP_046044418.1">
    <property type="nucleotide sequence ID" value="XM_046200088.1"/>
</dbReference>
<evidence type="ECO:0000313" key="2">
    <source>
        <dbReference type="EMBL" id="KAH7234653.1"/>
    </source>
</evidence>
<dbReference type="EMBL" id="JAGMUX010000017">
    <property type="protein sequence ID" value="KAH7234653.1"/>
    <property type="molecule type" value="Genomic_DNA"/>
</dbReference>
<organism evidence="2 3">
    <name type="scientific">Fusarium redolens</name>
    <dbReference type="NCBI Taxonomy" id="48865"/>
    <lineage>
        <taxon>Eukaryota</taxon>
        <taxon>Fungi</taxon>
        <taxon>Dikarya</taxon>
        <taxon>Ascomycota</taxon>
        <taxon>Pezizomycotina</taxon>
        <taxon>Sordariomycetes</taxon>
        <taxon>Hypocreomycetidae</taxon>
        <taxon>Hypocreales</taxon>
        <taxon>Nectriaceae</taxon>
        <taxon>Fusarium</taxon>
        <taxon>Fusarium redolens species complex</taxon>
    </lineage>
</organism>
<evidence type="ECO:0000256" key="1">
    <source>
        <dbReference type="SAM" id="MobiDB-lite"/>
    </source>
</evidence>
<dbReference type="OrthoDB" id="5018013at2759"/>
<dbReference type="GeneID" id="70230042"/>